<dbReference type="PANTHER" id="PTHR31005:SF8">
    <property type="entry name" value="DUF4139 DOMAIN-CONTAINING PROTEIN"/>
    <property type="match status" value="1"/>
</dbReference>
<evidence type="ECO:0000259" key="1">
    <source>
        <dbReference type="Pfam" id="PF13598"/>
    </source>
</evidence>
<accession>A0A6I4I413</accession>
<protein>
    <submittedName>
        <fullName evidence="3">Mucoidy inhibitor MuiA family protein</fullName>
    </submittedName>
</protein>
<dbReference type="InterPro" id="IPR037291">
    <property type="entry name" value="DUF4139"/>
</dbReference>
<name>A0A6I4I413_9SPHI</name>
<feature type="domain" description="DUF4139" evidence="1">
    <location>
        <begin position="255"/>
        <end position="657"/>
    </location>
</feature>
<dbReference type="PANTHER" id="PTHR31005">
    <property type="entry name" value="DUF4139 DOMAIN-CONTAINING PROTEIN"/>
    <property type="match status" value="1"/>
</dbReference>
<sequence>MLPAFKFFYGIMHATASCGCIAPQMALVQLTKCIYLSNKTMSKQFLTSIFLFVLVFAARADQKVPTKVQKVTVFLNGAQVTRTATVNVAAGTSTLRFEGISPDIDVQSIQVKSAGDFTILSVKHELDFLNQQTRQKRVEELLAQQAQLRQKIQLQNSTLAIYKEEENMLIKNQVVSGQNSNLDVVKLKQALDFQTARLTEIRKKEIIVNNAIAQLDAEMQKYNKQISDVNKGNTRATSNVLVTISSKAALNSVFTLTYVARNASWFPTYDIRAKNINSLITVAYKANVSQQCGEDWSNIKLTLSTGNPTASGSKPELQPYYLNLGMVYAGQALSITNVTGVITGVDDGKALAGVTVKVKGTSIGAVTDANGRYSIQIPQGGQYLEYSYIGYEVVERFVTLPVINVSLKPATEYLNDVVVIGYGRSNNQYKKENLAARTPGLMLRGTSSISTNPLVVQKSENQTNVEFTIANPYSIPSDGKQYLVEINQLNIPAEYEYYTAPKLSTDVFLTAKLTNWNQYNFLSGEANLFFEGTFIGKSLLNTSSTADTLNLSLGTDKNIIVTRTLQKDLKDRGGLLGSNRKETRDWLISVKNRKAQQVKLLVEDQLPVAQNSAIEVETQEASGAKVDAITGKTSWAFDLKPLDEKKLRLKYQVKYPKNQNVIVQ</sequence>
<dbReference type="NCBIfam" id="TIGR02231">
    <property type="entry name" value="mucoidy inhibitor MuiA family protein"/>
    <property type="match status" value="2"/>
</dbReference>
<dbReference type="InterPro" id="IPR008969">
    <property type="entry name" value="CarboxyPept-like_regulatory"/>
</dbReference>
<proteinExistence type="predicted"/>
<dbReference type="PROSITE" id="PS51257">
    <property type="entry name" value="PROKAR_LIPOPROTEIN"/>
    <property type="match status" value="1"/>
</dbReference>
<dbReference type="Pfam" id="PF13600">
    <property type="entry name" value="DUF4140"/>
    <property type="match status" value="1"/>
</dbReference>
<gene>
    <name evidence="3" type="ORF">GO816_01755</name>
</gene>
<dbReference type="InterPro" id="IPR011935">
    <property type="entry name" value="CHP02231"/>
</dbReference>
<dbReference type="Pfam" id="PF13598">
    <property type="entry name" value="DUF4139"/>
    <property type="match status" value="1"/>
</dbReference>
<dbReference type="Pfam" id="PF13715">
    <property type="entry name" value="CarbopepD_reg_2"/>
    <property type="match status" value="1"/>
</dbReference>
<evidence type="ECO:0000313" key="4">
    <source>
        <dbReference type="Proteomes" id="UP000434850"/>
    </source>
</evidence>
<evidence type="ECO:0000313" key="3">
    <source>
        <dbReference type="EMBL" id="MVN89842.1"/>
    </source>
</evidence>
<keyword evidence="4" id="KW-1185">Reference proteome</keyword>
<dbReference type="EMBL" id="WQLA01000001">
    <property type="protein sequence ID" value="MVN89842.1"/>
    <property type="molecule type" value="Genomic_DNA"/>
</dbReference>
<comment type="caution">
    <text evidence="3">The sequence shown here is derived from an EMBL/GenBank/DDBJ whole genome shotgun (WGS) entry which is preliminary data.</text>
</comment>
<dbReference type="SUPFAM" id="SSF49464">
    <property type="entry name" value="Carboxypeptidase regulatory domain-like"/>
    <property type="match status" value="1"/>
</dbReference>
<reference evidence="3 4" key="1">
    <citation type="submission" date="2019-12" db="EMBL/GenBank/DDBJ databases">
        <title>Mucilaginibacter sp. HME9299 genome sequencing and assembly.</title>
        <authorList>
            <person name="Kang H."/>
            <person name="Kim H."/>
            <person name="Joh K."/>
        </authorList>
    </citation>
    <scope>NUCLEOTIDE SEQUENCE [LARGE SCALE GENOMIC DNA]</scope>
    <source>
        <strain evidence="3 4">HME9299</strain>
    </source>
</reference>
<dbReference type="Proteomes" id="UP000434850">
    <property type="component" value="Unassembled WGS sequence"/>
</dbReference>
<feature type="domain" description="DUF4140" evidence="2">
    <location>
        <begin position="71"/>
        <end position="169"/>
    </location>
</feature>
<dbReference type="OrthoDB" id="634585at2"/>
<evidence type="ECO:0000259" key="2">
    <source>
        <dbReference type="Pfam" id="PF13600"/>
    </source>
</evidence>
<dbReference type="Gene3D" id="2.60.40.1120">
    <property type="entry name" value="Carboxypeptidase-like, regulatory domain"/>
    <property type="match status" value="1"/>
</dbReference>
<organism evidence="3 4">
    <name type="scientific">Mucilaginibacter aquatilis</name>
    <dbReference type="NCBI Taxonomy" id="1517760"/>
    <lineage>
        <taxon>Bacteria</taxon>
        <taxon>Pseudomonadati</taxon>
        <taxon>Bacteroidota</taxon>
        <taxon>Sphingobacteriia</taxon>
        <taxon>Sphingobacteriales</taxon>
        <taxon>Sphingobacteriaceae</taxon>
        <taxon>Mucilaginibacter</taxon>
    </lineage>
</organism>
<dbReference type="AlphaFoldDB" id="A0A6I4I413"/>
<dbReference type="InterPro" id="IPR025554">
    <property type="entry name" value="DUF4140"/>
</dbReference>